<dbReference type="STRING" id="6335.A0A0V1L2Y1"/>
<dbReference type="CDD" id="cd06257">
    <property type="entry name" value="DnaJ"/>
    <property type="match status" value="1"/>
</dbReference>
<dbReference type="InterPro" id="IPR044978">
    <property type="entry name" value="GRV2/DNAJC13"/>
</dbReference>
<dbReference type="OrthoDB" id="69656at2759"/>
<comment type="caution">
    <text evidence="3">The sequence shown here is derived from an EMBL/GenBank/DDBJ whole genome shotgun (WGS) entry which is preliminary data.</text>
</comment>
<dbReference type="Pfam" id="PF19432">
    <property type="entry name" value="RME-8_N"/>
    <property type="match status" value="1"/>
</dbReference>
<evidence type="ECO:0000313" key="4">
    <source>
        <dbReference type="Proteomes" id="UP000054721"/>
    </source>
</evidence>
<dbReference type="GO" id="GO:2000641">
    <property type="term" value="P:regulation of early endosome to late endosome transport"/>
    <property type="evidence" value="ECO:0007669"/>
    <property type="project" value="InterPro"/>
</dbReference>
<dbReference type="InterPro" id="IPR045802">
    <property type="entry name" value="GRV2/DNAJC13_N"/>
</dbReference>
<proteinExistence type="predicted"/>
<evidence type="ECO:0000313" key="3">
    <source>
        <dbReference type="EMBL" id="KRZ53896.1"/>
    </source>
</evidence>
<gene>
    <name evidence="3" type="primary">DNAJC13</name>
    <name evidence="3" type="ORF">T02_8459</name>
</gene>
<dbReference type="SUPFAM" id="SSF48371">
    <property type="entry name" value="ARM repeat"/>
    <property type="match status" value="2"/>
</dbReference>
<organism evidence="3 4">
    <name type="scientific">Trichinella nativa</name>
    <dbReference type="NCBI Taxonomy" id="6335"/>
    <lineage>
        <taxon>Eukaryota</taxon>
        <taxon>Metazoa</taxon>
        <taxon>Ecdysozoa</taxon>
        <taxon>Nematoda</taxon>
        <taxon>Enoplea</taxon>
        <taxon>Dorylaimia</taxon>
        <taxon>Trichinellida</taxon>
        <taxon>Trichinellidae</taxon>
        <taxon>Trichinella</taxon>
    </lineage>
</organism>
<dbReference type="Pfam" id="PF14237">
    <property type="entry name" value="GYF_2"/>
    <property type="match status" value="1"/>
</dbReference>
<reference evidence="3 4" key="1">
    <citation type="submission" date="2015-05" db="EMBL/GenBank/DDBJ databases">
        <title>Evolution of Trichinella species and genotypes.</title>
        <authorList>
            <person name="Korhonen P.K."/>
            <person name="Edoardo P."/>
            <person name="Giuseppe L.R."/>
            <person name="Gasser R.B."/>
        </authorList>
    </citation>
    <scope>NUCLEOTIDE SEQUENCE [LARGE SCALE GENOMIC DNA]</scope>
    <source>
        <strain evidence="3">ISS10</strain>
    </source>
</reference>
<dbReference type="SMART" id="SM00271">
    <property type="entry name" value="DnaJ"/>
    <property type="match status" value="1"/>
</dbReference>
<keyword evidence="1" id="KW-0812">Transmembrane</keyword>
<feature type="domain" description="J" evidence="2">
    <location>
        <begin position="1294"/>
        <end position="1351"/>
    </location>
</feature>
<feature type="transmembrane region" description="Helical" evidence="1">
    <location>
        <begin position="1860"/>
        <end position="1883"/>
    </location>
</feature>
<dbReference type="Pfam" id="PF00226">
    <property type="entry name" value="DnaJ"/>
    <property type="match status" value="1"/>
</dbReference>
<keyword evidence="1" id="KW-0472">Membrane</keyword>
<dbReference type="GO" id="GO:0006898">
    <property type="term" value="P:receptor-mediated endocytosis"/>
    <property type="evidence" value="ECO:0007669"/>
    <property type="project" value="TreeGrafter"/>
</dbReference>
<name>A0A0V1L2Y1_9BILA</name>
<dbReference type="Gene3D" id="1.25.10.10">
    <property type="entry name" value="Leucine-rich Repeat Variant"/>
    <property type="match status" value="1"/>
</dbReference>
<dbReference type="InterPro" id="IPR016024">
    <property type="entry name" value="ARM-type_fold"/>
</dbReference>
<dbReference type="PANTHER" id="PTHR36983">
    <property type="entry name" value="DNAJ HOMOLOG SUBFAMILY C MEMBER 13"/>
    <property type="match status" value="1"/>
</dbReference>
<dbReference type="InterPro" id="IPR036869">
    <property type="entry name" value="J_dom_sf"/>
</dbReference>
<dbReference type="InterPro" id="IPR011989">
    <property type="entry name" value="ARM-like"/>
</dbReference>
<evidence type="ECO:0000256" key="1">
    <source>
        <dbReference type="SAM" id="Phobius"/>
    </source>
</evidence>
<dbReference type="PROSITE" id="PS50076">
    <property type="entry name" value="DNAJ_2"/>
    <property type="match status" value="1"/>
</dbReference>
<keyword evidence="4" id="KW-1185">Reference proteome</keyword>
<protein>
    <submittedName>
        <fullName evidence="3">DnaJ-like protein subfamily C member 13</fullName>
    </submittedName>
</protein>
<dbReference type="PANTHER" id="PTHR36983:SF2">
    <property type="entry name" value="DNAJ HOMOLOG SUBFAMILY C MEMBER 13"/>
    <property type="match status" value="1"/>
</dbReference>
<accession>A0A0V1L2Y1</accession>
<dbReference type="InterPro" id="IPR001623">
    <property type="entry name" value="DnaJ_domain"/>
</dbReference>
<sequence length="2288" mass="260954">MDGINNEILCFMVVKRSWKGRYRRLLAIGPDGYSTYNPANLHLTNHWVHSDVIALKPCVRGIGKPDEFSLMVRIRSKPETFRFCSEETVEILTDILRVKRSLSEHEIDKNDQWEARKVHWSGSIVPIALEASTYGLLQLNKVGGEILAEYSYKDILCIYLVSDVADAFIICSSPYRRLHMFRCADVEKLIKRVEERSMENIGIACKVNANSVVESFYKQNRLGLHNIASHLTSIVEFNVTKVLARHPEPVRRLLCLSEACLIERDVSTYNVVTLKPLTFIVSLIRCDKDPHLFYIEYSSGRCGVYISVERDDLLASILDGVRSAGNVNVHVGMRRKNLALRWAPSCVPVDTESKLTLMKFITSSGMSREEFLETLRRFNSNIPYGGSFLSSFKEKQIVNCILAIVDINTNDLDPVDWEEVFQALRRLFASKVGFHAFTAVAKLRDKLGNLIVSALKLHNSAVSFAAVEVLCSLMQPLHDGFELRQEQANKSSLLSSPTFLEYLLDMMLTHVQQNTGTLVVAGMLDFLTYALCAPYSETTLPEQFDYLLQMVAKRGRILYRLFQSPSLTIVKSAGLVMRAIIEEAEAQLSAEMQEFALSEGAYLRHLYFSLFTVSSDIRMMAIRQLSRRLIALWTAGSFFAIDLLKRILPEGLMQYLKSNEELPLVEEDLLATRGNLDVVQKEKTAKLDRKNILKEQLVALQSTVEKQVDSLLENWLFPKRFGIRKAEDATMPPVALRKRRIRVTVSENWNMLFHMFNKNHYQSNLIWNPKTRDDLKVALENEIRAFDASQAIQTDCHISWNHFDFEVIYSSLKDEIRIDNNYLRVFIEEHYANNVSKSLTNPKNFFNEVYHGYLTGANQQMRCLCLKALSVTYSDYFAQVGTFSDTKHFVLMLQNCCDLAERDALIDVIGKLCHFKENVKQIIMAGGVELLVDMISLAHLSAGKTSIGFEQSNIIQCSETMKRDDSKEWYFLKEGDNEKCGPYSFHHMKKMYKYGEIGKNTKIWGSGMDEWKPLESVAQFRWTLVASGTAQMNETKLAVKILDILLRMIDYFPSRDLEGCIIRPPSKVKQILASSSCLPHIVQLFLTFDPDIVARTAKLLKALIQDSPVISKLYLTGLYYFALMYSGSNIMPIAELFHCSHKMQAFCSVKNGDTVAKRSILYSLLPEAAIFCLENYGAEKYAEIFLSEFDNPEVIWNSEMRRYLIGKIAAHVCDFTVRLPSNVKTLYRYCPLPKINYAQLENEMFCHIYYLRNLCDRDRFPNWTIVNPVEFLQSCLIAWKEEVKKKAPPMSIAEACEILELNYEDVCDNLSVVRKAYYKLAQKYHPDKNPHGREQFEKLNSAYELLASSPCNLSNTDSTVQRIVLCMRAQSLAFQIHTPIFEQYKYSGYQLLIQIIQMESEDEALFSKDGILLIRATELCCSTVECAPLNVEQLRRDNGLEVLHRAFSRCAGVIGETTKAEDLAAMVCLNICQTFAFAAKFEECRAVFSGWSSLSNEFQHIMHFRHLLKLCCSVVRCISLMCESEIMQDIFFESGIMYNLISNLFLYDCTLNSSEIQLDTEINLQVSASSSSSSYFTLVLIVVLPHLTSPQCQENIYANDSCECLQSMVGLREGLNRHEKAAASIRALLSPYILHLFQSNLISNILKYVNSNIETPCFIWNGAMKVELFDYIASAEVALRSGNKLDDTKFSYKALENELCIDDVFVRVFNVSNWKNVPHINSFCRKLLDFIVDESSSSDDLQLALDAVLKLLKANQNLELHCVDVLEFLLPLLIAPRTVRFYRQFMDIFNSMVGNEQCLDSIVMIPKWYVPFIQLCDQQFNSCFQVLDMFQSLASINDAVDQLLKSGRNEWHFVAVRRRIIYLFISVVAFSFAGCGIYFLMLFSSSQIELEVRCKVTQLLAKLQTNRLHGPRWQRFISKLLPPIFTMYMKDSAASAVTAFDCTYIFSFFNNSDNNNIEKISVPVKFLSVDSQNPELVWNNKLRSHARKVIENLTAEFLDSFADADPAEQWTIPPDVQFDCTKLLPDECVVGGISIRLFVTNPTWPLRNSKQFLIDLFAAFLSDVQNVDTDDSVVEHLQLVTKAMTLLLHVHADLCDYVASLDYLQSIVQLLSSSNREVFKASLYLIYEISKNMICAEKFGETDCMRLFYAALQNYPDMRHLTSQNLKTLLQMGNEVLLAKAVNCQLHRLLLELLGSDLPEVDDPLATKAEIVTTLNTLAASNTVFGNEVNAMLNRSAIWNDYRGQNHDLFITQPTEMNFLTDADRSNASLTYQENPKNINEPPPPAAP</sequence>
<dbReference type="GO" id="GO:0007032">
    <property type="term" value="P:endosome organization"/>
    <property type="evidence" value="ECO:0007669"/>
    <property type="project" value="InterPro"/>
</dbReference>
<dbReference type="Gene3D" id="1.10.287.110">
    <property type="entry name" value="DnaJ domain"/>
    <property type="match status" value="1"/>
</dbReference>
<keyword evidence="1" id="KW-1133">Transmembrane helix</keyword>
<dbReference type="InterPro" id="IPR025640">
    <property type="entry name" value="GYF_2"/>
</dbReference>
<evidence type="ECO:0000259" key="2">
    <source>
        <dbReference type="PROSITE" id="PS50076"/>
    </source>
</evidence>
<dbReference type="SUPFAM" id="SSF46565">
    <property type="entry name" value="Chaperone J-domain"/>
    <property type="match status" value="1"/>
</dbReference>
<dbReference type="GO" id="GO:0010008">
    <property type="term" value="C:endosome membrane"/>
    <property type="evidence" value="ECO:0007669"/>
    <property type="project" value="TreeGrafter"/>
</dbReference>
<dbReference type="Proteomes" id="UP000054721">
    <property type="component" value="Unassembled WGS sequence"/>
</dbReference>
<dbReference type="EMBL" id="JYDW01000151">
    <property type="protein sequence ID" value="KRZ53896.1"/>
    <property type="molecule type" value="Genomic_DNA"/>
</dbReference>